<reference evidence="1" key="1">
    <citation type="journal article" date="2019" name="bioRxiv">
        <title>The Genome of the Zebra Mussel, Dreissena polymorpha: A Resource for Invasive Species Research.</title>
        <authorList>
            <person name="McCartney M.A."/>
            <person name="Auch B."/>
            <person name="Kono T."/>
            <person name="Mallez S."/>
            <person name="Zhang Y."/>
            <person name="Obille A."/>
            <person name="Becker A."/>
            <person name="Abrahante J.E."/>
            <person name="Garbe J."/>
            <person name="Badalamenti J.P."/>
            <person name="Herman A."/>
            <person name="Mangelson H."/>
            <person name="Liachko I."/>
            <person name="Sullivan S."/>
            <person name="Sone E.D."/>
            <person name="Koren S."/>
            <person name="Silverstein K.A.T."/>
            <person name="Beckman K.B."/>
            <person name="Gohl D.M."/>
        </authorList>
    </citation>
    <scope>NUCLEOTIDE SEQUENCE</scope>
    <source>
        <strain evidence="1">Duluth1</strain>
        <tissue evidence="1">Whole animal</tissue>
    </source>
</reference>
<organism evidence="1 2">
    <name type="scientific">Dreissena polymorpha</name>
    <name type="common">Zebra mussel</name>
    <name type="synonym">Mytilus polymorpha</name>
    <dbReference type="NCBI Taxonomy" id="45954"/>
    <lineage>
        <taxon>Eukaryota</taxon>
        <taxon>Metazoa</taxon>
        <taxon>Spiralia</taxon>
        <taxon>Lophotrochozoa</taxon>
        <taxon>Mollusca</taxon>
        <taxon>Bivalvia</taxon>
        <taxon>Autobranchia</taxon>
        <taxon>Heteroconchia</taxon>
        <taxon>Euheterodonta</taxon>
        <taxon>Imparidentia</taxon>
        <taxon>Neoheterodontei</taxon>
        <taxon>Myida</taxon>
        <taxon>Dreissenoidea</taxon>
        <taxon>Dreissenidae</taxon>
        <taxon>Dreissena</taxon>
    </lineage>
</organism>
<dbReference type="EMBL" id="JAIWYP010000003">
    <property type="protein sequence ID" value="KAH3844636.1"/>
    <property type="molecule type" value="Genomic_DNA"/>
</dbReference>
<protein>
    <submittedName>
        <fullName evidence="1">Uncharacterized protein</fullName>
    </submittedName>
</protein>
<dbReference type="Proteomes" id="UP000828390">
    <property type="component" value="Unassembled WGS sequence"/>
</dbReference>
<evidence type="ECO:0000313" key="1">
    <source>
        <dbReference type="EMBL" id="KAH3844636.1"/>
    </source>
</evidence>
<sequence length="75" mass="7971">MGAGIGLIDIPHTTCADDLVLLSNSDWEMNLMLKLKCSVEDTGMTSTHQKAAASGLTQKAPTQVLTLYLKALASH</sequence>
<comment type="caution">
    <text evidence="1">The sequence shown here is derived from an EMBL/GenBank/DDBJ whole genome shotgun (WGS) entry which is preliminary data.</text>
</comment>
<gene>
    <name evidence="1" type="ORF">DPMN_086895</name>
</gene>
<name>A0A9D4QUZ7_DREPO</name>
<evidence type="ECO:0000313" key="2">
    <source>
        <dbReference type="Proteomes" id="UP000828390"/>
    </source>
</evidence>
<dbReference type="AlphaFoldDB" id="A0A9D4QUZ7"/>
<proteinExistence type="predicted"/>
<accession>A0A9D4QUZ7</accession>
<reference evidence="1" key="2">
    <citation type="submission" date="2020-11" db="EMBL/GenBank/DDBJ databases">
        <authorList>
            <person name="McCartney M.A."/>
            <person name="Auch B."/>
            <person name="Kono T."/>
            <person name="Mallez S."/>
            <person name="Becker A."/>
            <person name="Gohl D.M."/>
            <person name="Silverstein K.A.T."/>
            <person name="Koren S."/>
            <person name="Bechman K.B."/>
            <person name="Herman A."/>
            <person name="Abrahante J.E."/>
            <person name="Garbe J."/>
        </authorList>
    </citation>
    <scope>NUCLEOTIDE SEQUENCE</scope>
    <source>
        <strain evidence="1">Duluth1</strain>
        <tissue evidence="1">Whole animal</tissue>
    </source>
</reference>
<keyword evidence="2" id="KW-1185">Reference proteome</keyword>